<name>A0A1J3C9M2_NOCCA</name>
<evidence type="ECO:0000313" key="1">
    <source>
        <dbReference type="EMBL" id="JAU03447.1"/>
    </source>
</evidence>
<dbReference type="EMBL" id="GEVI01028873">
    <property type="protein sequence ID" value="JAU03447.1"/>
    <property type="molecule type" value="Transcribed_RNA"/>
</dbReference>
<dbReference type="AlphaFoldDB" id="A0A1J3C9M2"/>
<sequence>MSLTDELDNICFVLDNQRFKVGITEYDLKTSKLDLVNGWLGCRVFNKKSSAAHIKGHAINLFLANMLKVSFSY</sequence>
<gene>
    <name evidence="1" type="ORF">GA_TR20737_c2_g1_i1_g.69191</name>
</gene>
<organism evidence="1">
    <name type="scientific">Noccaea caerulescens</name>
    <name type="common">Alpine penny-cress</name>
    <name type="synonym">Thlaspi caerulescens</name>
    <dbReference type="NCBI Taxonomy" id="107243"/>
    <lineage>
        <taxon>Eukaryota</taxon>
        <taxon>Viridiplantae</taxon>
        <taxon>Streptophyta</taxon>
        <taxon>Embryophyta</taxon>
        <taxon>Tracheophyta</taxon>
        <taxon>Spermatophyta</taxon>
        <taxon>Magnoliopsida</taxon>
        <taxon>eudicotyledons</taxon>
        <taxon>Gunneridae</taxon>
        <taxon>Pentapetalae</taxon>
        <taxon>rosids</taxon>
        <taxon>malvids</taxon>
        <taxon>Brassicales</taxon>
        <taxon>Brassicaceae</taxon>
        <taxon>Coluteocarpeae</taxon>
        <taxon>Noccaea</taxon>
    </lineage>
</organism>
<reference evidence="1" key="1">
    <citation type="submission" date="2016-07" db="EMBL/GenBank/DDBJ databases">
        <title>De novo transcriptome assembly of four accessions of the metal hyperaccumulator plant Noccaea caerulescens.</title>
        <authorList>
            <person name="Blande D."/>
            <person name="Halimaa P."/>
            <person name="Tervahauta A.I."/>
            <person name="Aarts M.G."/>
            <person name="Karenlampi S.O."/>
        </authorList>
    </citation>
    <scope>NUCLEOTIDE SEQUENCE</scope>
</reference>
<accession>A0A1J3C9M2</accession>
<protein>
    <submittedName>
        <fullName evidence="1">Uncharacterized protein</fullName>
    </submittedName>
</protein>
<proteinExistence type="predicted"/>